<evidence type="ECO:0000313" key="2">
    <source>
        <dbReference type="EMBL" id="GGN64070.1"/>
    </source>
</evidence>
<evidence type="ECO:0000256" key="1">
    <source>
        <dbReference type="SAM" id="MobiDB-lite"/>
    </source>
</evidence>
<dbReference type="AlphaFoldDB" id="A0A917Y1S9"/>
<sequence length="128" mass="13418">MAEQGGDLASVAEMAKRVNSGAFRALGKQLDRVEVTDSGLVHPAQSAPVDSESLPAEHGRGEGLVATLAVQHGIFCRAARITRWAALPVSTALPRRANADPEHTSISARKTRSSSKMPTGISTSSSWA</sequence>
<comment type="caution">
    <text evidence="2">The sequence shown here is derived from an EMBL/GenBank/DDBJ whole genome shotgun (WGS) entry which is preliminary data.</text>
</comment>
<feature type="compositionally biased region" description="Polar residues" evidence="1">
    <location>
        <begin position="104"/>
        <end position="128"/>
    </location>
</feature>
<keyword evidence="3" id="KW-1185">Reference proteome</keyword>
<feature type="region of interest" description="Disordered" evidence="1">
    <location>
        <begin position="93"/>
        <end position="128"/>
    </location>
</feature>
<name>A0A917Y1S9_9ACTN</name>
<accession>A0A917Y1S9</accession>
<organism evidence="2 3">
    <name type="scientific">Streptomyces albiflavescens</name>
    <dbReference type="NCBI Taxonomy" id="1623582"/>
    <lineage>
        <taxon>Bacteria</taxon>
        <taxon>Bacillati</taxon>
        <taxon>Actinomycetota</taxon>
        <taxon>Actinomycetes</taxon>
        <taxon>Kitasatosporales</taxon>
        <taxon>Streptomycetaceae</taxon>
        <taxon>Streptomyces</taxon>
    </lineage>
</organism>
<reference evidence="2 3" key="1">
    <citation type="journal article" date="2014" name="Int. J. Syst. Evol. Microbiol.">
        <title>Complete genome sequence of Corynebacterium casei LMG S-19264T (=DSM 44701T), isolated from a smear-ripened cheese.</title>
        <authorList>
            <consortium name="US DOE Joint Genome Institute (JGI-PGF)"/>
            <person name="Walter F."/>
            <person name="Albersmeier A."/>
            <person name="Kalinowski J."/>
            <person name="Ruckert C."/>
        </authorList>
    </citation>
    <scope>NUCLEOTIDE SEQUENCE [LARGE SCALE GENOMIC DNA]</scope>
    <source>
        <strain evidence="2 3">CGMCC 4.7111</strain>
    </source>
</reference>
<protein>
    <submittedName>
        <fullName evidence="2">Uncharacterized protein</fullName>
    </submittedName>
</protein>
<proteinExistence type="predicted"/>
<gene>
    <name evidence="2" type="ORF">GCM10011579_033090</name>
</gene>
<dbReference type="EMBL" id="BMMM01000005">
    <property type="protein sequence ID" value="GGN64070.1"/>
    <property type="molecule type" value="Genomic_DNA"/>
</dbReference>
<dbReference type="Proteomes" id="UP000600365">
    <property type="component" value="Unassembled WGS sequence"/>
</dbReference>
<evidence type="ECO:0000313" key="3">
    <source>
        <dbReference type="Proteomes" id="UP000600365"/>
    </source>
</evidence>